<accession>A0A0E9XHT8</accession>
<evidence type="ECO:0000313" key="1">
    <source>
        <dbReference type="EMBL" id="JAI02225.1"/>
    </source>
</evidence>
<name>A0A0E9XHT8_ANGAN</name>
<sequence>MVPNYMDGKRALKKSSNFEESVIQCIYKSKLTETQTDSLKSLKMEYKSIGQLSQITALFQMQFCQHT</sequence>
<dbReference type="EMBL" id="GBXM01006353">
    <property type="protein sequence ID" value="JAI02225.1"/>
    <property type="molecule type" value="Transcribed_RNA"/>
</dbReference>
<proteinExistence type="predicted"/>
<dbReference type="AlphaFoldDB" id="A0A0E9XHT8"/>
<reference evidence="1" key="2">
    <citation type="journal article" date="2015" name="Fish Shellfish Immunol.">
        <title>Early steps in the European eel (Anguilla anguilla)-Vibrio vulnificus interaction in the gills: Role of the RtxA13 toxin.</title>
        <authorList>
            <person name="Callol A."/>
            <person name="Pajuelo D."/>
            <person name="Ebbesson L."/>
            <person name="Teles M."/>
            <person name="MacKenzie S."/>
            <person name="Amaro C."/>
        </authorList>
    </citation>
    <scope>NUCLEOTIDE SEQUENCE</scope>
</reference>
<protein>
    <submittedName>
        <fullName evidence="1">Uncharacterized protein</fullName>
    </submittedName>
</protein>
<reference evidence="1" key="1">
    <citation type="submission" date="2014-11" db="EMBL/GenBank/DDBJ databases">
        <authorList>
            <person name="Amaro Gonzalez C."/>
        </authorList>
    </citation>
    <scope>NUCLEOTIDE SEQUENCE</scope>
</reference>
<organism evidence="1">
    <name type="scientific">Anguilla anguilla</name>
    <name type="common">European freshwater eel</name>
    <name type="synonym">Muraena anguilla</name>
    <dbReference type="NCBI Taxonomy" id="7936"/>
    <lineage>
        <taxon>Eukaryota</taxon>
        <taxon>Metazoa</taxon>
        <taxon>Chordata</taxon>
        <taxon>Craniata</taxon>
        <taxon>Vertebrata</taxon>
        <taxon>Euteleostomi</taxon>
        <taxon>Actinopterygii</taxon>
        <taxon>Neopterygii</taxon>
        <taxon>Teleostei</taxon>
        <taxon>Anguilliformes</taxon>
        <taxon>Anguillidae</taxon>
        <taxon>Anguilla</taxon>
    </lineage>
</organism>